<sequence length="304" mass="34487">MTAQRINPAVLHPLKEALVLVFWYKKDLRSFLTSCFGRAGLVAHLDWTDYKRAIVAQLVDAMAADQHRYFDDLLSLILATADMTDPSHLKRLEDGARKYADAVAAVESLRRLAAPYQRLRNEKEEAARRREAERVQAEMQRAISDKLQELRTQFYEIVTLPAQKRGYALEGFLNSLFALFDIDAKAPFRIFGEQIDGAFTFEGEFILEAKWRDAKTPPSDLDAFAMKVSRKLDNTLGLFLSMNGFQDSAVELHSRGRPVMILMSGEDLSAVIEERISLPDLIQRKRQHAARTGDVYVSAYALLS</sequence>
<name>A0A246RFX9_9ACTN</name>
<organism evidence="1 2">
    <name type="scientific">Micromonospora wenchangensis</name>
    <dbReference type="NCBI Taxonomy" id="1185415"/>
    <lineage>
        <taxon>Bacteria</taxon>
        <taxon>Bacillati</taxon>
        <taxon>Actinomycetota</taxon>
        <taxon>Actinomycetes</taxon>
        <taxon>Micromonosporales</taxon>
        <taxon>Micromonosporaceae</taxon>
        <taxon>Micromonospora</taxon>
    </lineage>
</organism>
<evidence type="ECO:0000313" key="1">
    <source>
        <dbReference type="EMBL" id="OWV00507.1"/>
    </source>
</evidence>
<dbReference type="AlphaFoldDB" id="A0A246RFX9"/>
<dbReference type="EMBL" id="MZMV01000069">
    <property type="protein sequence ID" value="OWV00507.1"/>
    <property type="molecule type" value="Genomic_DNA"/>
</dbReference>
<reference evidence="1 2" key="1">
    <citation type="submission" date="2017-03" db="EMBL/GenBank/DDBJ databases">
        <title>Whole genome sequence of Micromonospora wenchangensis, isolated from mangrove soil.</title>
        <authorList>
            <person name="Yang H."/>
        </authorList>
    </citation>
    <scope>NUCLEOTIDE SEQUENCE [LARGE SCALE GENOMIC DNA]</scope>
    <source>
        <strain evidence="1 2">CCTCC AA 2012002</strain>
    </source>
</reference>
<evidence type="ECO:0008006" key="3">
    <source>
        <dbReference type="Google" id="ProtNLM"/>
    </source>
</evidence>
<dbReference type="OrthoDB" id="5521926at2"/>
<evidence type="ECO:0000313" key="2">
    <source>
        <dbReference type="Proteomes" id="UP000197174"/>
    </source>
</evidence>
<keyword evidence="2" id="KW-1185">Reference proteome</keyword>
<accession>A0A246RFX9</accession>
<dbReference type="RefSeq" id="WP_088646927.1">
    <property type="nucleotide sequence ID" value="NZ_MZMV01000069.1"/>
</dbReference>
<comment type="caution">
    <text evidence="1">The sequence shown here is derived from an EMBL/GenBank/DDBJ whole genome shotgun (WGS) entry which is preliminary data.</text>
</comment>
<proteinExistence type="predicted"/>
<dbReference type="Proteomes" id="UP000197174">
    <property type="component" value="Unassembled WGS sequence"/>
</dbReference>
<protein>
    <recommendedName>
        <fullName evidence="3">Restriction endonuclease type IV Mrr domain-containing protein</fullName>
    </recommendedName>
</protein>
<gene>
    <name evidence="1" type="ORF">B5D80_27955</name>
</gene>